<evidence type="ECO:0000256" key="2">
    <source>
        <dbReference type="ARBA" id="ARBA00004496"/>
    </source>
</evidence>
<keyword evidence="8 13" id="KW-0489">Methyltransferase</keyword>
<dbReference type="Gene3D" id="1.10.1270.20">
    <property type="entry name" value="tRNA(m1g37)methyltransferase, domain 2"/>
    <property type="match status" value="1"/>
</dbReference>
<keyword evidence="10 13" id="KW-0949">S-adenosyl-L-methionine</keyword>
<evidence type="ECO:0000259" key="14">
    <source>
        <dbReference type="Pfam" id="PF01746"/>
    </source>
</evidence>
<dbReference type="SUPFAM" id="SSF75217">
    <property type="entry name" value="alpha/beta knot"/>
    <property type="match status" value="1"/>
</dbReference>
<reference evidence="15" key="1">
    <citation type="journal article" date="2020" name="mSystems">
        <title>Genome- and Community-Level Interaction Insights into Carbon Utilization and Element Cycling Functions of Hydrothermarchaeota in Hydrothermal Sediment.</title>
        <authorList>
            <person name="Zhou Z."/>
            <person name="Liu Y."/>
            <person name="Xu W."/>
            <person name="Pan J."/>
            <person name="Luo Z.H."/>
            <person name="Li M."/>
        </authorList>
    </citation>
    <scope>NUCLEOTIDE SEQUENCE [LARGE SCALE GENOMIC DNA]</scope>
    <source>
        <strain evidence="15">HyVt-102</strain>
    </source>
</reference>
<protein>
    <recommendedName>
        <fullName evidence="6 13">tRNA (guanine-N(1)-)-methyltransferase</fullName>
        <ecNumber evidence="5 13">2.1.1.228</ecNumber>
    </recommendedName>
</protein>
<evidence type="ECO:0000256" key="12">
    <source>
        <dbReference type="ARBA" id="ARBA00047783"/>
    </source>
</evidence>
<keyword evidence="7 13" id="KW-0963">Cytoplasm</keyword>
<evidence type="ECO:0000256" key="11">
    <source>
        <dbReference type="ARBA" id="ARBA00022694"/>
    </source>
</evidence>
<dbReference type="PANTHER" id="PTHR46417">
    <property type="entry name" value="TRNA (GUANINE-N(1)-)-METHYLTRANSFERASE"/>
    <property type="match status" value="1"/>
</dbReference>
<dbReference type="EMBL" id="DQWE01000171">
    <property type="protein sequence ID" value="HDI82858.1"/>
    <property type="molecule type" value="Genomic_DNA"/>
</dbReference>
<accession>A0A7C0VD99</accession>
<dbReference type="InterPro" id="IPR029028">
    <property type="entry name" value="Alpha/beta_knot_MTases"/>
</dbReference>
<dbReference type="InterPro" id="IPR002649">
    <property type="entry name" value="tRNA_m1G_MeTrfase_TrmD"/>
</dbReference>
<evidence type="ECO:0000256" key="7">
    <source>
        <dbReference type="ARBA" id="ARBA00022490"/>
    </source>
</evidence>
<keyword evidence="11 13" id="KW-0819">tRNA processing</keyword>
<evidence type="ECO:0000256" key="6">
    <source>
        <dbReference type="ARBA" id="ARBA00014679"/>
    </source>
</evidence>
<evidence type="ECO:0000256" key="1">
    <source>
        <dbReference type="ARBA" id="ARBA00002634"/>
    </source>
</evidence>
<dbReference type="NCBIfam" id="NF000648">
    <property type="entry name" value="PRK00026.1"/>
    <property type="match status" value="1"/>
</dbReference>
<evidence type="ECO:0000256" key="3">
    <source>
        <dbReference type="ARBA" id="ARBA00007630"/>
    </source>
</evidence>
<dbReference type="Gene3D" id="3.40.1280.10">
    <property type="match status" value="1"/>
</dbReference>
<comment type="function">
    <text evidence="1 13">Specifically methylates guanosine-37 in various tRNAs.</text>
</comment>
<feature type="domain" description="tRNA methyltransferase TRMD/TRM10-type" evidence="14">
    <location>
        <begin position="1"/>
        <end position="168"/>
    </location>
</feature>
<sequence length="192" mass="21618">PYGGGSGMVMRVDVVHRALSSIDEPGYRILTSPKGEVFNQKIAEELKEKDTLTFICGRYKGIDARIEVFVDRVLSTGDFILSGGEVAAMTMVDAIVRLLPGVVGKEDSVNTDSFVSGLLEPPLFTRPREYMGMKVPEVLLSGNHESIRRWRIREALRITMERRPKLLDKLEMDDEMKRMLTDLKKEKGDEGD</sequence>
<dbReference type="AlphaFoldDB" id="A0A7C0VD99"/>
<keyword evidence="9 13" id="KW-0808">Transferase</keyword>
<dbReference type="PANTHER" id="PTHR46417:SF1">
    <property type="entry name" value="TRNA (GUANINE-N(1)-)-METHYLTRANSFERASE"/>
    <property type="match status" value="1"/>
</dbReference>
<dbReference type="Pfam" id="PF01746">
    <property type="entry name" value="tRNA_m1G_MT"/>
    <property type="match status" value="1"/>
</dbReference>
<comment type="catalytic activity">
    <reaction evidence="12 13">
        <text>guanosine(37) in tRNA + S-adenosyl-L-methionine = N(1)-methylguanosine(37) in tRNA + S-adenosyl-L-homocysteine + H(+)</text>
        <dbReference type="Rhea" id="RHEA:36899"/>
        <dbReference type="Rhea" id="RHEA-COMP:10145"/>
        <dbReference type="Rhea" id="RHEA-COMP:10147"/>
        <dbReference type="ChEBI" id="CHEBI:15378"/>
        <dbReference type="ChEBI" id="CHEBI:57856"/>
        <dbReference type="ChEBI" id="CHEBI:59789"/>
        <dbReference type="ChEBI" id="CHEBI:73542"/>
        <dbReference type="ChEBI" id="CHEBI:74269"/>
        <dbReference type="EC" id="2.1.1.228"/>
    </reaction>
</comment>
<evidence type="ECO:0000256" key="5">
    <source>
        <dbReference type="ARBA" id="ARBA00012807"/>
    </source>
</evidence>
<dbReference type="InterPro" id="IPR029026">
    <property type="entry name" value="tRNA_m1G_MTases_N"/>
</dbReference>
<evidence type="ECO:0000256" key="10">
    <source>
        <dbReference type="ARBA" id="ARBA00022691"/>
    </source>
</evidence>
<dbReference type="GO" id="GO:0052906">
    <property type="term" value="F:tRNA (guanine(37)-N1)-methyltransferase activity"/>
    <property type="evidence" value="ECO:0007669"/>
    <property type="project" value="UniProtKB-EC"/>
</dbReference>
<dbReference type="GO" id="GO:0005829">
    <property type="term" value="C:cytosol"/>
    <property type="evidence" value="ECO:0007669"/>
    <property type="project" value="TreeGrafter"/>
</dbReference>
<evidence type="ECO:0000256" key="13">
    <source>
        <dbReference type="RuleBase" id="RU003464"/>
    </source>
</evidence>
<comment type="subunit">
    <text evidence="4 13">Homodimer.</text>
</comment>
<proteinExistence type="inferred from homology"/>
<evidence type="ECO:0000313" key="15">
    <source>
        <dbReference type="EMBL" id="HDI82858.1"/>
    </source>
</evidence>
<comment type="caution">
    <text evidence="15">The sequence shown here is derived from an EMBL/GenBank/DDBJ whole genome shotgun (WGS) entry which is preliminary data.</text>
</comment>
<evidence type="ECO:0000256" key="8">
    <source>
        <dbReference type="ARBA" id="ARBA00022603"/>
    </source>
</evidence>
<evidence type="ECO:0000256" key="9">
    <source>
        <dbReference type="ARBA" id="ARBA00022679"/>
    </source>
</evidence>
<dbReference type="FunFam" id="1.10.1270.20:FF:000001">
    <property type="entry name" value="tRNA (guanine-N(1)-)-methyltransferase"/>
    <property type="match status" value="1"/>
</dbReference>
<dbReference type="HAMAP" id="MF_00605">
    <property type="entry name" value="TrmD"/>
    <property type="match status" value="1"/>
</dbReference>
<comment type="subcellular location">
    <subcellularLocation>
        <location evidence="2 13">Cytoplasm</location>
    </subcellularLocation>
</comment>
<dbReference type="InterPro" id="IPR016009">
    <property type="entry name" value="tRNA_MeTrfase_TRMD/TRM10"/>
</dbReference>
<dbReference type="GO" id="GO:0002939">
    <property type="term" value="P:tRNA N1-guanine methylation"/>
    <property type="evidence" value="ECO:0007669"/>
    <property type="project" value="TreeGrafter"/>
</dbReference>
<dbReference type="NCBIfam" id="TIGR00088">
    <property type="entry name" value="trmD"/>
    <property type="match status" value="1"/>
</dbReference>
<organism evidence="15">
    <name type="scientific">candidate division WOR-3 bacterium</name>
    <dbReference type="NCBI Taxonomy" id="2052148"/>
    <lineage>
        <taxon>Bacteria</taxon>
        <taxon>Bacteria division WOR-3</taxon>
    </lineage>
</organism>
<dbReference type="InterPro" id="IPR023148">
    <property type="entry name" value="tRNA_m1G_MeTrfase_C_sf"/>
</dbReference>
<feature type="non-terminal residue" evidence="15">
    <location>
        <position position="1"/>
    </location>
</feature>
<comment type="similarity">
    <text evidence="3 13">Belongs to the RNA methyltransferase TrmD family.</text>
</comment>
<name>A0A7C0VD99_UNCW3</name>
<dbReference type="EC" id="2.1.1.228" evidence="5 13"/>
<gene>
    <name evidence="15" type="primary">trmD</name>
    <name evidence="15" type="ORF">ENF18_03585</name>
</gene>
<dbReference type="Proteomes" id="UP000885847">
    <property type="component" value="Unassembled WGS sequence"/>
</dbReference>
<evidence type="ECO:0000256" key="4">
    <source>
        <dbReference type="ARBA" id="ARBA00011738"/>
    </source>
</evidence>